<feature type="transmembrane region" description="Helical" evidence="1">
    <location>
        <begin position="313"/>
        <end position="338"/>
    </location>
</feature>
<name>A0A3A6Q6V8_9EURY</name>
<feature type="transmembrane region" description="Helical" evidence="1">
    <location>
        <begin position="286"/>
        <end position="307"/>
    </location>
</feature>
<comment type="caution">
    <text evidence="2">The sequence shown here is derived from an EMBL/GenBank/DDBJ whole genome shotgun (WGS) entry which is preliminary data.</text>
</comment>
<feature type="transmembrane region" description="Helical" evidence="1">
    <location>
        <begin position="149"/>
        <end position="171"/>
    </location>
</feature>
<evidence type="ECO:0000313" key="3">
    <source>
        <dbReference type="Proteomes" id="UP000276588"/>
    </source>
</evidence>
<dbReference type="EMBL" id="QKNY01000001">
    <property type="protein sequence ID" value="RJX45148.1"/>
    <property type="molecule type" value="Genomic_DNA"/>
</dbReference>
<feature type="transmembrane region" description="Helical" evidence="1">
    <location>
        <begin position="458"/>
        <end position="479"/>
    </location>
</feature>
<feature type="transmembrane region" description="Helical" evidence="1">
    <location>
        <begin position="191"/>
        <end position="217"/>
    </location>
</feature>
<keyword evidence="1" id="KW-1133">Transmembrane helix</keyword>
<reference evidence="2 3" key="1">
    <citation type="submission" date="2018-06" db="EMBL/GenBank/DDBJ databases">
        <title>Halonotius sp. F13-13 a new haloarchaeeon isolated from a solar saltern from Isla Cristina, Huelva, Spain.</title>
        <authorList>
            <person name="Duran-Viseras A."/>
            <person name="Sanchez-Porro C."/>
            <person name="Ventosa A."/>
        </authorList>
    </citation>
    <scope>NUCLEOTIDE SEQUENCE [LARGE SCALE GENOMIC DNA]</scope>
    <source>
        <strain evidence="2 3">F13-13</strain>
    </source>
</reference>
<evidence type="ECO:0000256" key="1">
    <source>
        <dbReference type="SAM" id="Phobius"/>
    </source>
</evidence>
<gene>
    <name evidence="2" type="ORF">DM826_00150</name>
</gene>
<dbReference type="RefSeq" id="WP_120099980.1">
    <property type="nucleotide sequence ID" value="NZ_QKNY01000001.1"/>
</dbReference>
<keyword evidence="3" id="KW-1185">Reference proteome</keyword>
<organism evidence="2 3">
    <name type="scientific">Halonotius aquaticus</name>
    <dbReference type="NCBI Taxonomy" id="2216978"/>
    <lineage>
        <taxon>Archaea</taxon>
        <taxon>Methanobacteriati</taxon>
        <taxon>Methanobacteriota</taxon>
        <taxon>Stenosarchaea group</taxon>
        <taxon>Halobacteria</taxon>
        <taxon>Halobacteriales</taxon>
        <taxon>Haloferacaceae</taxon>
        <taxon>Halonotius</taxon>
    </lineage>
</organism>
<dbReference type="AlphaFoldDB" id="A0A3A6Q6V8"/>
<keyword evidence="1" id="KW-0472">Membrane</keyword>
<feature type="transmembrane region" description="Helical" evidence="1">
    <location>
        <begin position="359"/>
        <end position="387"/>
    </location>
</feature>
<feature type="transmembrane region" description="Helical" evidence="1">
    <location>
        <begin position="39"/>
        <end position="58"/>
    </location>
</feature>
<feature type="transmembrane region" description="Helical" evidence="1">
    <location>
        <begin position="238"/>
        <end position="257"/>
    </location>
</feature>
<feature type="transmembrane region" description="Helical" evidence="1">
    <location>
        <begin position="491"/>
        <end position="510"/>
    </location>
</feature>
<feature type="transmembrane region" description="Helical" evidence="1">
    <location>
        <begin position="12"/>
        <end position="33"/>
    </location>
</feature>
<feature type="transmembrane region" description="Helical" evidence="1">
    <location>
        <begin position="407"/>
        <end position="437"/>
    </location>
</feature>
<dbReference type="OrthoDB" id="378815at2157"/>
<accession>A0A3A6Q6V8</accession>
<sequence>MLRGRLSIPEPNGTRSTAVLIAVGVAVGIWLLTTVVGRTSPALVAGCSGVSVGALTILRDTETPAGLAITALLLPVVGVSVLAAVVLPVRVLVPVPVDAILATIPTAIGLFGLVGAAWLAGFGVLGLFNNTVGNGSIADMWTVNNKAAVGPSVLFAGIIVGRFNALTQVPAVGFDSLGVTSVLLAPRTATVAMITFLVLCSFVIAGGQLILAAAPIVQLTPQTSQERVEAGVNQLSRLLNISLWVIVSLTVGGLVAVVSSVDIAAIAGRYPAVFALFAAPGLRRVLLVAFGGAMLIAAVFGGVQLVTGRIASTVGWFVPGMLAGATTGTLAVVGTPAVSMLHDRVPAAVAPLVEQVTTALTPAGVIAGVIVIGMSLLTFVLGVVIFGSGINYFPVETAGSAMAATGLAIGAIAIGIFGASGLTVFAVVGLSVFVWDIGDRGATTWAELKTESPLQIELIHTLSAAVVTIGGIAIAWVLYATVLGGIVPEGGTVVAMLAAILGVVVILAAIQG</sequence>
<feature type="transmembrane region" description="Helical" evidence="1">
    <location>
        <begin position="99"/>
        <end position="128"/>
    </location>
</feature>
<evidence type="ECO:0000313" key="2">
    <source>
        <dbReference type="EMBL" id="RJX45148.1"/>
    </source>
</evidence>
<feature type="transmembrane region" description="Helical" evidence="1">
    <location>
        <begin position="65"/>
        <end position="87"/>
    </location>
</feature>
<protein>
    <submittedName>
        <fullName evidence="2">Uncharacterized protein</fullName>
    </submittedName>
</protein>
<proteinExistence type="predicted"/>
<dbReference type="Proteomes" id="UP000276588">
    <property type="component" value="Unassembled WGS sequence"/>
</dbReference>
<keyword evidence="1" id="KW-0812">Transmembrane</keyword>